<dbReference type="GO" id="GO:0003677">
    <property type="term" value="F:DNA binding"/>
    <property type="evidence" value="ECO:0007669"/>
    <property type="project" value="InterPro"/>
</dbReference>
<dbReference type="SUPFAM" id="SSF56349">
    <property type="entry name" value="DNA breaking-rejoining enzymes"/>
    <property type="match status" value="1"/>
</dbReference>
<proteinExistence type="predicted"/>
<evidence type="ECO:0000256" key="1">
    <source>
        <dbReference type="ARBA" id="ARBA00023172"/>
    </source>
</evidence>
<evidence type="ECO:0000313" key="2">
    <source>
        <dbReference type="EMBL" id="GEP12003.1"/>
    </source>
</evidence>
<reference evidence="2 3" key="1">
    <citation type="submission" date="2019-07" db="EMBL/GenBank/DDBJ databases">
        <title>Whole genome shotgun sequence of Methylobacterium gnaphalii NBRC 107716.</title>
        <authorList>
            <person name="Hosoyama A."/>
            <person name="Uohara A."/>
            <person name="Ohji S."/>
            <person name="Ichikawa N."/>
        </authorList>
    </citation>
    <scope>NUCLEOTIDE SEQUENCE [LARGE SCALE GENOMIC DNA]</scope>
    <source>
        <strain evidence="2 3">NBRC 107716</strain>
    </source>
</reference>
<protein>
    <recommendedName>
        <fullName evidence="4">Tyr recombinase domain-containing protein</fullName>
    </recommendedName>
</protein>
<evidence type="ECO:0000313" key="3">
    <source>
        <dbReference type="Proteomes" id="UP000321750"/>
    </source>
</evidence>
<dbReference type="GO" id="GO:0015074">
    <property type="term" value="P:DNA integration"/>
    <property type="evidence" value="ECO:0007669"/>
    <property type="project" value="InterPro"/>
</dbReference>
<dbReference type="GO" id="GO:0006310">
    <property type="term" value="P:DNA recombination"/>
    <property type="evidence" value="ECO:0007669"/>
    <property type="project" value="UniProtKB-KW"/>
</dbReference>
<sequence length="134" mass="14293">MIRKATTKTGAFAAHDLKLCPLVSELIALIPPEARIGPVIVDELAGRPYAESAYGREWRVVARAAGVPDNVWNMDARAGAITEAEDAGADLDHIRSAAAHSQTATTQRYSRGALGKSRHVAELRIAHRAAKNGS</sequence>
<keyword evidence="1" id="KW-0233">DNA recombination</keyword>
<dbReference type="InterPro" id="IPR013762">
    <property type="entry name" value="Integrase-like_cat_sf"/>
</dbReference>
<dbReference type="Proteomes" id="UP000321750">
    <property type="component" value="Unassembled WGS sequence"/>
</dbReference>
<dbReference type="InterPro" id="IPR011010">
    <property type="entry name" value="DNA_brk_join_enz"/>
</dbReference>
<accession>A0A512JQ69</accession>
<comment type="caution">
    <text evidence="2">The sequence shown here is derived from an EMBL/GenBank/DDBJ whole genome shotgun (WGS) entry which is preliminary data.</text>
</comment>
<dbReference type="Gene3D" id="1.10.443.10">
    <property type="entry name" value="Intergrase catalytic core"/>
    <property type="match status" value="1"/>
</dbReference>
<evidence type="ECO:0008006" key="4">
    <source>
        <dbReference type="Google" id="ProtNLM"/>
    </source>
</evidence>
<keyword evidence="3" id="KW-1185">Reference proteome</keyword>
<gene>
    <name evidence="2" type="ORF">MGN01_38480</name>
</gene>
<dbReference type="AlphaFoldDB" id="A0A512JQ69"/>
<organism evidence="2 3">
    <name type="scientific">Methylobacterium gnaphalii</name>
    <dbReference type="NCBI Taxonomy" id="1010610"/>
    <lineage>
        <taxon>Bacteria</taxon>
        <taxon>Pseudomonadati</taxon>
        <taxon>Pseudomonadota</taxon>
        <taxon>Alphaproteobacteria</taxon>
        <taxon>Hyphomicrobiales</taxon>
        <taxon>Methylobacteriaceae</taxon>
        <taxon>Methylobacterium</taxon>
    </lineage>
</organism>
<name>A0A512JQ69_9HYPH</name>
<dbReference type="EMBL" id="BJZV01000027">
    <property type="protein sequence ID" value="GEP12003.1"/>
    <property type="molecule type" value="Genomic_DNA"/>
</dbReference>